<gene>
    <name evidence="5 7" type="primary">rpmC</name>
    <name evidence="7" type="ORF">CO057_00360</name>
</gene>
<comment type="caution">
    <text evidence="7">The sequence shown here is derived from an EMBL/GenBank/DDBJ whole genome shotgun (WGS) entry which is preliminary data.</text>
</comment>
<dbReference type="GO" id="GO:0006412">
    <property type="term" value="P:translation"/>
    <property type="evidence" value="ECO:0007669"/>
    <property type="project" value="UniProtKB-UniRule"/>
</dbReference>
<proteinExistence type="inferred from homology"/>
<dbReference type="InterPro" id="IPR036049">
    <property type="entry name" value="Ribosomal_uL29_sf"/>
</dbReference>
<evidence type="ECO:0000256" key="3">
    <source>
        <dbReference type="ARBA" id="ARBA00023274"/>
    </source>
</evidence>
<name>A0A2M8EQ90_9BACT</name>
<dbReference type="NCBIfam" id="TIGR00012">
    <property type="entry name" value="L29"/>
    <property type="match status" value="1"/>
</dbReference>
<reference evidence="8" key="1">
    <citation type="submission" date="2017-09" db="EMBL/GenBank/DDBJ databases">
        <title>Depth-based differentiation of microbial function through sediment-hosted aquifers and enrichment of novel symbionts in the deep terrestrial subsurface.</title>
        <authorList>
            <person name="Probst A.J."/>
            <person name="Ladd B."/>
            <person name="Jarett J.K."/>
            <person name="Geller-Mcgrath D.E."/>
            <person name="Sieber C.M.K."/>
            <person name="Emerson J.B."/>
            <person name="Anantharaman K."/>
            <person name="Thomas B.C."/>
            <person name="Malmstrom R."/>
            <person name="Stieglmeier M."/>
            <person name="Klingl A."/>
            <person name="Woyke T."/>
            <person name="Ryan C.M."/>
            <person name="Banfield J.F."/>
        </authorList>
    </citation>
    <scope>NUCLEOTIDE SEQUENCE [LARGE SCALE GENOMIC DNA]</scope>
</reference>
<accession>A0A2M8EQ90</accession>
<dbReference type="Proteomes" id="UP000230251">
    <property type="component" value="Unassembled WGS sequence"/>
</dbReference>
<evidence type="ECO:0000256" key="6">
    <source>
        <dbReference type="SAM" id="Coils"/>
    </source>
</evidence>
<organism evidence="7 8">
    <name type="scientific">Candidatus Uhrbacteria bacterium CG_4_9_14_0_2_um_filter_41_50</name>
    <dbReference type="NCBI Taxonomy" id="1975031"/>
    <lineage>
        <taxon>Bacteria</taxon>
        <taxon>Candidatus Uhriibacteriota</taxon>
    </lineage>
</organism>
<dbReference type="Gene3D" id="1.10.287.310">
    <property type="match status" value="1"/>
</dbReference>
<dbReference type="EMBL" id="PFSI01000009">
    <property type="protein sequence ID" value="PJC24915.1"/>
    <property type="molecule type" value="Genomic_DNA"/>
</dbReference>
<keyword evidence="2 5" id="KW-0689">Ribosomal protein</keyword>
<evidence type="ECO:0000313" key="7">
    <source>
        <dbReference type="EMBL" id="PJC24915.1"/>
    </source>
</evidence>
<dbReference type="HAMAP" id="MF_00374">
    <property type="entry name" value="Ribosomal_uL29"/>
    <property type="match status" value="1"/>
</dbReference>
<dbReference type="GO" id="GO:1990904">
    <property type="term" value="C:ribonucleoprotein complex"/>
    <property type="evidence" value="ECO:0007669"/>
    <property type="project" value="UniProtKB-KW"/>
</dbReference>
<dbReference type="InterPro" id="IPR001854">
    <property type="entry name" value="Ribosomal_uL29"/>
</dbReference>
<feature type="coiled-coil region" evidence="6">
    <location>
        <begin position="3"/>
        <end position="63"/>
    </location>
</feature>
<dbReference type="AlphaFoldDB" id="A0A2M8EQ90"/>
<dbReference type="GO" id="GO:0005840">
    <property type="term" value="C:ribosome"/>
    <property type="evidence" value="ECO:0007669"/>
    <property type="project" value="UniProtKB-KW"/>
</dbReference>
<evidence type="ECO:0000256" key="5">
    <source>
        <dbReference type="HAMAP-Rule" id="MF_00374"/>
    </source>
</evidence>
<keyword evidence="3 5" id="KW-0687">Ribonucleoprotein</keyword>
<dbReference type="Pfam" id="PF00831">
    <property type="entry name" value="Ribosomal_L29"/>
    <property type="match status" value="1"/>
</dbReference>
<comment type="similarity">
    <text evidence="1 5">Belongs to the universal ribosomal protein uL29 family.</text>
</comment>
<evidence type="ECO:0000256" key="2">
    <source>
        <dbReference type="ARBA" id="ARBA00022980"/>
    </source>
</evidence>
<keyword evidence="6" id="KW-0175">Coiled coil</keyword>
<protein>
    <recommendedName>
        <fullName evidence="4 5">Large ribosomal subunit protein uL29</fullName>
    </recommendedName>
</protein>
<evidence type="ECO:0000256" key="4">
    <source>
        <dbReference type="ARBA" id="ARBA00035204"/>
    </source>
</evidence>
<dbReference type="GO" id="GO:0003735">
    <property type="term" value="F:structural constituent of ribosome"/>
    <property type="evidence" value="ECO:0007669"/>
    <property type="project" value="InterPro"/>
</dbReference>
<sequence length="67" mass="8043">MEFKDLENKKANELSKMLQEEQQKLFELRLKLSVNQLKQVRQVREARQNISRLLTKINKLKSQTESN</sequence>
<evidence type="ECO:0000313" key="8">
    <source>
        <dbReference type="Proteomes" id="UP000230251"/>
    </source>
</evidence>
<dbReference type="SUPFAM" id="SSF46561">
    <property type="entry name" value="Ribosomal protein L29 (L29p)"/>
    <property type="match status" value="1"/>
</dbReference>
<evidence type="ECO:0000256" key="1">
    <source>
        <dbReference type="ARBA" id="ARBA00009254"/>
    </source>
</evidence>